<dbReference type="SUPFAM" id="SSF52172">
    <property type="entry name" value="CheY-like"/>
    <property type="match status" value="1"/>
</dbReference>
<evidence type="ECO:0000259" key="7">
    <source>
        <dbReference type="PROSITE" id="PS50110"/>
    </source>
</evidence>
<dbReference type="eggNOG" id="COG2197">
    <property type="taxonomic scope" value="Bacteria"/>
</dbReference>
<evidence type="ECO:0000313" key="9">
    <source>
        <dbReference type="Proteomes" id="UP000003434"/>
    </source>
</evidence>
<dbReference type="PROSITE" id="PS50043">
    <property type="entry name" value="HTH_LUXR_2"/>
    <property type="match status" value="1"/>
</dbReference>
<dbReference type="GO" id="GO:0000160">
    <property type="term" value="P:phosphorelay signal transduction system"/>
    <property type="evidence" value="ECO:0007669"/>
    <property type="project" value="InterPro"/>
</dbReference>
<dbReference type="InterPro" id="IPR000792">
    <property type="entry name" value="Tscrpt_reg_LuxR_C"/>
</dbReference>
<keyword evidence="3" id="KW-0238">DNA-binding</keyword>
<reference evidence="8 9" key="1">
    <citation type="submission" date="2010-12" db="EMBL/GenBank/DDBJ databases">
        <authorList>
            <person name="Muzny D."/>
            <person name="Qin X."/>
            <person name="Deng J."/>
            <person name="Jiang H."/>
            <person name="Liu Y."/>
            <person name="Qu J."/>
            <person name="Song X.-Z."/>
            <person name="Zhang L."/>
            <person name="Thornton R."/>
            <person name="Coyle M."/>
            <person name="Francisco L."/>
            <person name="Jackson L."/>
            <person name="Javaid M."/>
            <person name="Korchina V."/>
            <person name="Kovar C."/>
            <person name="Mata R."/>
            <person name="Mathew T."/>
            <person name="Ngo R."/>
            <person name="Nguyen L."/>
            <person name="Nguyen N."/>
            <person name="Okwuonu G."/>
            <person name="Ongeri F."/>
            <person name="Pham C."/>
            <person name="Simmons D."/>
            <person name="Wilczek-Boney K."/>
            <person name="Hale W."/>
            <person name="Jakkamsetti A."/>
            <person name="Pham P."/>
            <person name="Ruth R."/>
            <person name="San Lucas F."/>
            <person name="Warren J."/>
            <person name="Zhang J."/>
            <person name="Zhao Z."/>
            <person name="Zhou C."/>
            <person name="Zhu D."/>
            <person name="Lee S."/>
            <person name="Bess C."/>
            <person name="Blankenburg K."/>
            <person name="Forbes L."/>
            <person name="Fu Q."/>
            <person name="Gubbala S."/>
            <person name="Hirani K."/>
            <person name="Jayaseelan J.C."/>
            <person name="Lara F."/>
            <person name="Munidasa M."/>
            <person name="Palculict T."/>
            <person name="Patil S."/>
            <person name="Pu L.-L."/>
            <person name="Saada N."/>
            <person name="Tang L."/>
            <person name="Weissenberger G."/>
            <person name="Zhu Y."/>
            <person name="Hemphill L."/>
            <person name="Shang Y."/>
            <person name="Youmans B."/>
            <person name="Ayvaz T."/>
            <person name="Ross M."/>
            <person name="Santibanez J."/>
            <person name="Aqrawi P."/>
            <person name="Gross S."/>
            <person name="Joshi V."/>
            <person name="Fowler G."/>
            <person name="Nazareth L."/>
            <person name="Reid J."/>
            <person name="Worley K."/>
            <person name="Petrosino J."/>
            <person name="Highlander S."/>
            <person name="Gibbs R."/>
        </authorList>
    </citation>
    <scope>NUCLEOTIDE SEQUENCE [LARGE SCALE GENOMIC DNA]</scope>
    <source>
        <strain evidence="8 9">DSM 3986</strain>
    </source>
</reference>
<dbReference type="RefSeq" id="WP_008749800.1">
    <property type="nucleotide sequence ID" value="NZ_GL622296.1"/>
</dbReference>
<dbReference type="PROSITE" id="PS50110">
    <property type="entry name" value="RESPONSE_REGULATORY"/>
    <property type="match status" value="1"/>
</dbReference>
<dbReference type="SMART" id="SM00421">
    <property type="entry name" value="HTH_LUXR"/>
    <property type="match status" value="1"/>
</dbReference>
<organism evidence="8 9">
    <name type="scientific">Lachnoanaerobaculum saburreum DSM 3986</name>
    <dbReference type="NCBI Taxonomy" id="887325"/>
    <lineage>
        <taxon>Bacteria</taxon>
        <taxon>Bacillati</taxon>
        <taxon>Bacillota</taxon>
        <taxon>Clostridia</taxon>
        <taxon>Lachnospirales</taxon>
        <taxon>Lachnospiraceae</taxon>
        <taxon>Lachnoanaerobaculum</taxon>
    </lineage>
</organism>
<feature type="modified residue" description="4-aspartylphosphate" evidence="5">
    <location>
        <position position="52"/>
    </location>
</feature>
<dbReference type="GO" id="GO:0006355">
    <property type="term" value="P:regulation of DNA-templated transcription"/>
    <property type="evidence" value="ECO:0007669"/>
    <property type="project" value="InterPro"/>
</dbReference>
<dbReference type="InterPro" id="IPR011006">
    <property type="entry name" value="CheY-like_superfamily"/>
</dbReference>
<protein>
    <recommendedName>
        <fullName evidence="1">Stage 0 sporulation protein A homolog</fullName>
    </recommendedName>
</protein>
<feature type="domain" description="Response regulatory" evidence="7">
    <location>
        <begin position="1"/>
        <end position="121"/>
    </location>
</feature>
<dbReference type="PRINTS" id="PR00038">
    <property type="entry name" value="HTHLUXR"/>
</dbReference>
<comment type="caution">
    <text evidence="8">The sequence shown here is derived from an EMBL/GenBank/DDBJ whole genome shotgun (WGS) entry which is preliminary data.</text>
</comment>
<dbReference type="Proteomes" id="UP000003434">
    <property type="component" value="Unassembled WGS sequence"/>
</dbReference>
<dbReference type="HOGENOM" id="CLU_000445_90_10_9"/>
<comment type="function">
    <text evidence="4">May play the central regulatory role in sporulation. It may be an element of the effector pathway responsible for the activation of sporulation genes in response to nutritional stress. Spo0A may act in concert with spo0H (a sigma factor) to control the expression of some genes that are critical to the sporulation process.</text>
</comment>
<evidence type="ECO:0000259" key="6">
    <source>
        <dbReference type="PROSITE" id="PS50043"/>
    </source>
</evidence>
<evidence type="ECO:0000256" key="1">
    <source>
        <dbReference type="ARBA" id="ARBA00018672"/>
    </source>
</evidence>
<dbReference type="PANTHER" id="PTHR45566:SF2">
    <property type="entry name" value="NARL SUBFAMILY"/>
    <property type="match status" value="1"/>
</dbReference>
<evidence type="ECO:0000256" key="4">
    <source>
        <dbReference type="ARBA" id="ARBA00024867"/>
    </source>
</evidence>
<dbReference type="SMART" id="SM00448">
    <property type="entry name" value="REC"/>
    <property type="match status" value="1"/>
</dbReference>
<dbReference type="CDD" id="cd17535">
    <property type="entry name" value="REC_NarL-like"/>
    <property type="match status" value="1"/>
</dbReference>
<dbReference type="AlphaFoldDB" id="E6LJ92"/>
<dbReference type="EMBL" id="AEPW01000001">
    <property type="protein sequence ID" value="EFU78026.1"/>
    <property type="molecule type" value="Genomic_DNA"/>
</dbReference>
<dbReference type="InterPro" id="IPR051015">
    <property type="entry name" value="EvgA-like"/>
</dbReference>
<evidence type="ECO:0000256" key="2">
    <source>
        <dbReference type="ARBA" id="ARBA00022553"/>
    </source>
</evidence>
<sequence>MVLVLDDHPIARQGLESIIKLHKPEEETVQAGTVKEAIDLAREKSIDSVFVDLNLNNESGFDFLEWIQNQNHDKNKNIKTFVITSSSSEIDFMKAKNMGIDAYILKDAFVDDIVYGLKVVDRGGKFYSSDLMANVGNTSDEEKKIDTLTRRELEVALLLREGYSNAKLANILSISEGTVKKHISNIFSKLEIYTRTEVLVFVEKHIERFQLALNSLEMNQRF</sequence>
<name>E6LJ92_9FIRM</name>
<dbReference type="Pfam" id="PF00072">
    <property type="entry name" value="Response_reg"/>
    <property type="match status" value="1"/>
</dbReference>
<dbReference type="CDD" id="cd06170">
    <property type="entry name" value="LuxR_C_like"/>
    <property type="match status" value="1"/>
</dbReference>
<accession>E6LJ92</accession>
<dbReference type="PANTHER" id="PTHR45566">
    <property type="entry name" value="HTH-TYPE TRANSCRIPTIONAL REGULATOR YHJB-RELATED"/>
    <property type="match status" value="1"/>
</dbReference>
<evidence type="ECO:0000256" key="5">
    <source>
        <dbReference type="PROSITE-ProRule" id="PRU00169"/>
    </source>
</evidence>
<dbReference type="SUPFAM" id="SSF46894">
    <property type="entry name" value="C-terminal effector domain of the bipartite response regulators"/>
    <property type="match status" value="1"/>
</dbReference>
<evidence type="ECO:0000313" key="8">
    <source>
        <dbReference type="EMBL" id="EFU78026.1"/>
    </source>
</evidence>
<proteinExistence type="predicted"/>
<keyword evidence="2 5" id="KW-0597">Phosphoprotein</keyword>
<dbReference type="GO" id="GO:0003677">
    <property type="term" value="F:DNA binding"/>
    <property type="evidence" value="ECO:0007669"/>
    <property type="project" value="UniProtKB-KW"/>
</dbReference>
<evidence type="ECO:0000256" key="3">
    <source>
        <dbReference type="ARBA" id="ARBA00023125"/>
    </source>
</evidence>
<dbReference type="InterPro" id="IPR058245">
    <property type="entry name" value="NreC/VraR/RcsB-like_REC"/>
</dbReference>
<dbReference type="Pfam" id="PF00196">
    <property type="entry name" value="GerE"/>
    <property type="match status" value="1"/>
</dbReference>
<dbReference type="InterPro" id="IPR016032">
    <property type="entry name" value="Sig_transdc_resp-reg_C-effctor"/>
</dbReference>
<gene>
    <name evidence="8" type="ORF">HMPREF0381_0027</name>
</gene>
<dbReference type="Gene3D" id="3.40.50.2300">
    <property type="match status" value="1"/>
</dbReference>
<dbReference type="InterPro" id="IPR001789">
    <property type="entry name" value="Sig_transdc_resp-reg_receiver"/>
</dbReference>
<feature type="domain" description="HTH luxR-type" evidence="6">
    <location>
        <begin position="141"/>
        <end position="206"/>
    </location>
</feature>